<dbReference type="SMART" id="SM00054">
    <property type="entry name" value="EFh"/>
    <property type="match status" value="4"/>
</dbReference>
<dbReference type="Pfam" id="PF13499">
    <property type="entry name" value="EF-hand_7"/>
    <property type="match status" value="2"/>
</dbReference>
<dbReference type="InterPro" id="IPR050145">
    <property type="entry name" value="Centrin_CML-like"/>
</dbReference>
<dbReference type="InterPro" id="IPR018247">
    <property type="entry name" value="EF_Hand_1_Ca_BS"/>
</dbReference>
<evidence type="ECO:0000313" key="6">
    <source>
        <dbReference type="Proteomes" id="UP001374579"/>
    </source>
</evidence>
<dbReference type="AlphaFoldDB" id="A0AAN9BEI2"/>
<dbReference type="FunFam" id="1.10.238.10:FF:000001">
    <property type="entry name" value="Calmodulin 1"/>
    <property type="match status" value="1"/>
</dbReference>
<keyword evidence="2" id="KW-0106">Calcium</keyword>
<dbReference type="EMBL" id="JBAMIC010000008">
    <property type="protein sequence ID" value="KAK7103641.1"/>
    <property type="molecule type" value="Genomic_DNA"/>
</dbReference>
<feature type="domain" description="EF-hand" evidence="4">
    <location>
        <begin position="44"/>
        <end position="79"/>
    </location>
</feature>
<feature type="domain" description="EF-hand" evidence="4">
    <location>
        <begin position="8"/>
        <end position="43"/>
    </location>
</feature>
<reference evidence="5 6" key="1">
    <citation type="submission" date="2024-02" db="EMBL/GenBank/DDBJ databases">
        <title>Chromosome-scale genome assembly of the rough periwinkle Littorina saxatilis.</title>
        <authorList>
            <person name="De Jode A."/>
            <person name="Faria R."/>
            <person name="Formenti G."/>
            <person name="Sims Y."/>
            <person name="Smith T.P."/>
            <person name="Tracey A."/>
            <person name="Wood J.M.D."/>
            <person name="Zagrodzka Z.B."/>
            <person name="Johannesson K."/>
            <person name="Butlin R.K."/>
            <person name="Leder E.H."/>
        </authorList>
    </citation>
    <scope>NUCLEOTIDE SEQUENCE [LARGE SCALE GENOMIC DNA]</scope>
    <source>
        <strain evidence="5">Snail1</strain>
        <tissue evidence="5">Muscle</tissue>
    </source>
</reference>
<dbReference type="Proteomes" id="UP001374579">
    <property type="component" value="Unassembled WGS sequence"/>
</dbReference>
<keyword evidence="6" id="KW-1185">Reference proteome</keyword>
<keyword evidence="3" id="KW-0514">Muscle protein</keyword>
<dbReference type="PROSITE" id="PS00018">
    <property type="entry name" value="EF_HAND_1"/>
    <property type="match status" value="4"/>
</dbReference>
<dbReference type="FunFam" id="1.10.238.10:FF:000003">
    <property type="entry name" value="Calmodulin A"/>
    <property type="match status" value="1"/>
</dbReference>
<evidence type="ECO:0000256" key="3">
    <source>
        <dbReference type="ARBA" id="ARBA00023179"/>
    </source>
</evidence>
<proteinExistence type="predicted"/>
<dbReference type="InterPro" id="IPR011992">
    <property type="entry name" value="EF-hand-dom_pair"/>
</dbReference>
<feature type="domain" description="EF-hand" evidence="4">
    <location>
        <begin position="115"/>
        <end position="147"/>
    </location>
</feature>
<organism evidence="5 6">
    <name type="scientific">Littorina saxatilis</name>
    <dbReference type="NCBI Taxonomy" id="31220"/>
    <lineage>
        <taxon>Eukaryota</taxon>
        <taxon>Metazoa</taxon>
        <taxon>Spiralia</taxon>
        <taxon>Lophotrochozoa</taxon>
        <taxon>Mollusca</taxon>
        <taxon>Gastropoda</taxon>
        <taxon>Caenogastropoda</taxon>
        <taxon>Littorinimorpha</taxon>
        <taxon>Littorinoidea</taxon>
        <taxon>Littorinidae</taxon>
        <taxon>Littorina</taxon>
    </lineage>
</organism>
<protein>
    <recommendedName>
        <fullName evidence="4">EF-hand domain-containing protein</fullName>
    </recommendedName>
</protein>
<evidence type="ECO:0000256" key="1">
    <source>
        <dbReference type="ARBA" id="ARBA00022737"/>
    </source>
</evidence>
<comment type="caution">
    <text evidence="5">The sequence shown here is derived from an EMBL/GenBank/DDBJ whole genome shotgun (WGS) entry which is preliminary data.</text>
</comment>
<evidence type="ECO:0000259" key="4">
    <source>
        <dbReference type="PROSITE" id="PS50222"/>
    </source>
</evidence>
<feature type="domain" description="EF-hand" evidence="4">
    <location>
        <begin position="87"/>
        <end position="114"/>
    </location>
</feature>
<dbReference type="Gene3D" id="1.10.238.10">
    <property type="entry name" value="EF-hand"/>
    <property type="match status" value="2"/>
</dbReference>
<dbReference type="InterPro" id="IPR002048">
    <property type="entry name" value="EF_hand_dom"/>
</dbReference>
<sequence length="147" mass="15969">MASSIPAAELEEYRAVFKVFDKDGSGSISAEELEAVLKAQGVQLSADQAKDLIKKYDKNGDGDVDFDEFTQLITESEVARAARFAMVFKTLDTDGDGNVSAAELRAALQNRGQDITSDQIQAMLNTADTDGNGQLSFEEFLKFVTTE</sequence>
<accession>A0AAN9BEI2</accession>
<dbReference type="PROSITE" id="PS50222">
    <property type="entry name" value="EF_HAND_2"/>
    <property type="match status" value="4"/>
</dbReference>
<evidence type="ECO:0000256" key="2">
    <source>
        <dbReference type="ARBA" id="ARBA00022837"/>
    </source>
</evidence>
<dbReference type="GO" id="GO:0005509">
    <property type="term" value="F:calcium ion binding"/>
    <property type="evidence" value="ECO:0007669"/>
    <property type="project" value="InterPro"/>
</dbReference>
<evidence type="ECO:0000313" key="5">
    <source>
        <dbReference type="EMBL" id="KAK7103641.1"/>
    </source>
</evidence>
<dbReference type="SUPFAM" id="SSF47473">
    <property type="entry name" value="EF-hand"/>
    <property type="match status" value="1"/>
</dbReference>
<name>A0AAN9BEI2_9CAEN</name>
<keyword evidence="1" id="KW-0677">Repeat</keyword>
<dbReference type="PANTHER" id="PTHR23050">
    <property type="entry name" value="CALCIUM BINDING PROTEIN"/>
    <property type="match status" value="1"/>
</dbReference>
<gene>
    <name evidence="5" type="ORF">V1264_018506</name>
</gene>